<dbReference type="PROSITE" id="PS50054">
    <property type="entry name" value="TYR_PHOSPHATASE_DUAL"/>
    <property type="match status" value="1"/>
</dbReference>
<dbReference type="SMART" id="SM00195">
    <property type="entry name" value="DSPc"/>
    <property type="match status" value="1"/>
</dbReference>
<gene>
    <name evidence="8" type="ORF">FGO68_gene14493</name>
</gene>
<dbReference type="EMBL" id="RRYP01000819">
    <property type="protein sequence ID" value="TNV86816.1"/>
    <property type="molecule type" value="Genomic_DNA"/>
</dbReference>
<dbReference type="Proteomes" id="UP000785679">
    <property type="component" value="Unassembled WGS sequence"/>
</dbReference>
<dbReference type="InterPro" id="IPR020422">
    <property type="entry name" value="TYR_PHOSPHATASE_DUAL_dom"/>
</dbReference>
<reference evidence="8" key="1">
    <citation type="submission" date="2019-06" db="EMBL/GenBank/DDBJ databases">
        <authorList>
            <person name="Zheng W."/>
        </authorList>
    </citation>
    <scope>NUCLEOTIDE SEQUENCE</scope>
    <source>
        <strain evidence="8">QDHG01</strain>
    </source>
</reference>
<evidence type="ECO:0000259" key="7">
    <source>
        <dbReference type="PROSITE" id="PS50056"/>
    </source>
</evidence>
<evidence type="ECO:0000313" key="9">
    <source>
        <dbReference type="Proteomes" id="UP000785679"/>
    </source>
</evidence>
<dbReference type="InterPro" id="IPR000340">
    <property type="entry name" value="Dual-sp_phosphatase_cat-dom"/>
</dbReference>
<dbReference type="Gene3D" id="3.90.190.10">
    <property type="entry name" value="Protein tyrosine phosphatase superfamily"/>
    <property type="match status" value="1"/>
</dbReference>
<dbReference type="PANTHER" id="PTHR45948">
    <property type="entry name" value="DUAL SPECIFICITY PROTEIN PHOSPHATASE DDB_G0269404-RELATED"/>
    <property type="match status" value="1"/>
</dbReference>
<dbReference type="SUPFAM" id="SSF52799">
    <property type="entry name" value="(Phosphotyrosine protein) phosphatases II"/>
    <property type="match status" value="1"/>
</dbReference>
<evidence type="ECO:0000259" key="6">
    <source>
        <dbReference type="PROSITE" id="PS50054"/>
    </source>
</evidence>
<dbReference type="GO" id="GO:0005829">
    <property type="term" value="C:cytosol"/>
    <property type="evidence" value="ECO:0007669"/>
    <property type="project" value="TreeGrafter"/>
</dbReference>
<proteinExistence type="inferred from homology"/>
<feature type="domain" description="Tyrosine specific protein phosphatases" evidence="7">
    <location>
        <begin position="7"/>
        <end position="65"/>
    </location>
</feature>
<keyword evidence="2" id="KW-0378">Hydrolase</keyword>
<dbReference type="OrthoDB" id="311536at2759"/>
<organism evidence="8 9">
    <name type="scientific">Halteria grandinella</name>
    <dbReference type="NCBI Taxonomy" id="5974"/>
    <lineage>
        <taxon>Eukaryota</taxon>
        <taxon>Sar</taxon>
        <taxon>Alveolata</taxon>
        <taxon>Ciliophora</taxon>
        <taxon>Intramacronucleata</taxon>
        <taxon>Spirotrichea</taxon>
        <taxon>Stichotrichia</taxon>
        <taxon>Sporadotrichida</taxon>
        <taxon>Halteriidae</taxon>
        <taxon>Halteria</taxon>
    </lineage>
</organism>
<evidence type="ECO:0000313" key="8">
    <source>
        <dbReference type="EMBL" id="TNV86816.1"/>
    </source>
</evidence>
<sequence>MPDFDILPLFEESNALIHEYITKEQSVLVVCTAGISRSAAIVMAYLMRHRHMTYDVALQTAKEARIFVQPNVGFQRVLQAYGERYGCELCEFKKKTQWFEQYAKKKFTQQLFRVVICDSCECPMIVYTASHKQSLDTEELLEAFNLCEDVGNDFFGVGRWFIEGKQRRIADHFHWHVRELKMVNDIMAVRLLGQDPQIGESLQEVVESVEMVKGASTGLIERHIGGKRYHIMERSVQRGLAPVPKGTQQILIHSRVRFAYDGFYAVEQYAILMGPGAAKQGMSQASLAPHIVATFHFRLQVIDDSKKKQVDVDHILAKL</sequence>
<dbReference type="GO" id="GO:0004722">
    <property type="term" value="F:protein serine/threonine phosphatase activity"/>
    <property type="evidence" value="ECO:0007669"/>
    <property type="project" value="UniProtKB-EC"/>
</dbReference>
<dbReference type="PANTHER" id="PTHR45948:SF2">
    <property type="entry name" value="DUAL SPECIFICITY PROTEIN PHOSPHATASE"/>
    <property type="match status" value="1"/>
</dbReference>
<comment type="catalytic activity">
    <reaction evidence="4">
        <text>O-phospho-L-seryl-[protein] + H2O = L-seryl-[protein] + phosphate</text>
        <dbReference type="Rhea" id="RHEA:20629"/>
        <dbReference type="Rhea" id="RHEA-COMP:9863"/>
        <dbReference type="Rhea" id="RHEA-COMP:11604"/>
        <dbReference type="ChEBI" id="CHEBI:15377"/>
        <dbReference type="ChEBI" id="CHEBI:29999"/>
        <dbReference type="ChEBI" id="CHEBI:43474"/>
        <dbReference type="ChEBI" id="CHEBI:83421"/>
        <dbReference type="EC" id="3.1.3.16"/>
    </reaction>
</comment>
<dbReference type="InterPro" id="IPR029021">
    <property type="entry name" value="Prot-tyrosine_phosphatase-like"/>
</dbReference>
<dbReference type="GO" id="GO:0004725">
    <property type="term" value="F:protein tyrosine phosphatase activity"/>
    <property type="evidence" value="ECO:0007669"/>
    <property type="project" value="TreeGrafter"/>
</dbReference>
<dbReference type="GO" id="GO:0007165">
    <property type="term" value="P:signal transduction"/>
    <property type="evidence" value="ECO:0007669"/>
    <property type="project" value="TreeGrafter"/>
</dbReference>
<dbReference type="PROSITE" id="PS50056">
    <property type="entry name" value="TYR_PHOSPHATASE_2"/>
    <property type="match status" value="1"/>
</dbReference>
<comment type="catalytic activity">
    <reaction evidence="5">
        <text>O-phospho-L-threonyl-[protein] + H2O = L-threonyl-[protein] + phosphate</text>
        <dbReference type="Rhea" id="RHEA:47004"/>
        <dbReference type="Rhea" id="RHEA-COMP:11060"/>
        <dbReference type="Rhea" id="RHEA-COMP:11605"/>
        <dbReference type="ChEBI" id="CHEBI:15377"/>
        <dbReference type="ChEBI" id="CHEBI:30013"/>
        <dbReference type="ChEBI" id="CHEBI:43474"/>
        <dbReference type="ChEBI" id="CHEBI:61977"/>
        <dbReference type="EC" id="3.1.3.16"/>
    </reaction>
</comment>
<evidence type="ECO:0000256" key="3">
    <source>
        <dbReference type="ARBA" id="ARBA00022912"/>
    </source>
</evidence>
<evidence type="ECO:0000256" key="5">
    <source>
        <dbReference type="ARBA" id="ARBA00048336"/>
    </source>
</evidence>
<dbReference type="AlphaFoldDB" id="A0A8J8P797"/>
<dbReference type="Pfam" id="PF00782">
    <property type="entry name" value="DSPc"/>
    <property type="match status" value="1"/>
</dbReference>
<comment type="similarity">
    <text evidence="1">Belongs to the protein-tyrosine phosphatase family. Non-receptor class dual specificity subfamily.</text>
</comment>
<feature type="domain" description="Tyrosine-protein phosphatase" evidence="6">
    <location>
        <begin position="1"/>
        <end position="87"/>
    </location>
</feature>
<dbReference type="InterPro" id="IPR000387">
    <property type="entry name" value="Tyr_Pase_dom"/>
</dbReference>
<evidence type="ECO:0000256" key="4">
    <source>
        <dbReference type="ARBA" id="ARBA00047761"/>
    </source>
</evidence>
<keyword evidence="3" id="KW-0904">Protein phosphatase</keyword>
<accession>A0A8J8P797</accession>
<name>A0A8J8P797_HALGN</name>
<comment type="caution">
    <text evidence="8">The sequence shown here is derived from an EMBL/GenBank/DDBJ whole genome shotgun (WGS) entry which is preliminary data.</text>
</comment>
<evidence type="ECO:0000256" key="2">
    <source>
        <dbReference type="ARBA" id="ARBA00022801"/>
    </source>
</evidence>
<keyword evidence="9" id="KW-1185">Reference proteome</keyword>
<protein>
    <submittedName>
        <fullName evidence="8">Uncharacterized protein</fullName>
    </submittedName>
</protein>
<dbReference type="CDD" id="cd14498">
    <property type="entry name" value="DSP"/>
    <property type="match status" value="1"/>
</dbReference>
<evidence type="ECO:0000256" key="1">
    <source>
        <dbReference type="ARBA" id="ARBA00008601"/>
    </source>
</evidence>